<proteinExistence type="predicted"/>
<dbReference type="SMART" id="SM01126">
    <property type="entry name" value="DDE_Tnp_IS1595"/>
    <property type="match status" value="1"/>
</dbReference>
<dbReference type="EMBL" id="HBGA01149784">
    <property type="protein sequence ID" value="CAD9043270.1"/>
    <property type="molecule type" value="Transcribed_RNA"/>
</dbReference>
<dbReference type="PANTHER" id="PTHR47163:SF2">
    <property type="entry name" value="SI:DKEY-17M8.2"/>
    <property type="match status" value="1"/>
</dbReference>
<name>A0A7S1JHC1_9EUGL</name>
<evidence type="ECO:0000313" key="3">
    <source>
        <dbReference type="EMBL" id="CAD9043270.1"/>
    </source>
</evidence>
<reference evidence="3" key="1">
    <citation type="submission" date="2021-01" db="EMBL/GenBank/DDBJ databases">
        <authorList>
            <person name="Corre E."/>
            <person name="Pelletier E."/>
            <person name="Niang G."/>
            <person name="Scheremetjew M."/>
            <person name="Finn R."/>
            <person name="Kale V."/>
            <person name="Holt S."/>
            <person name="Cochrane G."/>
            <person name="Meng A."/>
            <person name="Brown T."/>
            <person name="Cohen L."/>
        </authorList>
    </citation>
    <scope>NUCLEOTIDE SEQUENCE</scope>
    <source>
        <strain evidence="3">NIES-381</strain>
    </source>
</reference>
<evidence type="ECO:0000256" key="1">
    <source>
        <dbReference type="SAM" id="MobiDB-lite"/>
    </source>
</evidence>
<dbReference type="AlphaFoldDB" id="A0A7S1JHC1"/>
<dbReference type="PANTHER" id="PTHR47163">
    <property type="entry name" value="DDE_TNP_IS1595 DOMAIN-CONTAINING PROTEIN"/>
    <property type="match status" value="1"/>
</dbReference>
<gene>
    <name evidence="3" type="ORF">EGYM00392_LOCUS54453</name>
</gene>
<dbReference type="InterPro" id="IPR024445">
    <property type="entry name" value="Tnp_ISXO2-like"/>
</dbReference>
<feature type="region of interest" description="Disordered" evidence="1">
    <location>
        <begin position="1"/>
        <end position="30"/>
    </location>
</feature>
<evidence type="ECO:0000259" key="2">
    <source>
        <dbReference type="SMART" id="SM01126"/>
    </source>
</evidence>
<dbReference type="InterPro" id="IPR053164">
    <property type="entry name" value="IS1016-like_transposase"/>
</dbReference>
<protein>
    <recommendedName>
        <fullName evidence="2">ISXO2-like transposase domain-containing protein</fullName>
    </recommendedName>
</protein>
<accession>A0A7S1JHC1</accession>
<organism evidence="3">
    <name type="scientific">Eutreptiella gymnastica</name>
    <dbReference type="NCBI Taxonomy" id="73025"/>
    <lineage>
        <taxon>Eukaryota</taxon>
        <taxon>Discoba</taxon>
        <taxon>Euglenozoa</taxon>
        <taxon>Euglenida</taxon>
        <taxon>Spirocuta</taxon>
        <taxon>Euglenophyceae</taxon>
        <taxon>Eutreptiales</taxon>
        <taxon>Eutreptiaceae</taxon>
        <taxon>Eutreptiella</taxon>
    </lineage>
</organism>
<feature type="domain" description="ISXO2-like transposase" evidence="2">
    <location>
        <begin position="6"/>
        <end position="132"/>
    </location>
</feature>
<sequence>MSRTELALGNAQVCEQHPSTSRSTHYAPCHAPNRARFGPARASEVMPLAHQWIKPGGDFFSDGLKCYKDLESFGTKVYQVSHKNEFCREQGNKKVHSQTIDGLWGVIKNRFRGKFGVHDLPSHIDEFVWRRQHRLSPNLFLDMLDLYKIQAPLSFFFCSGV</sequence>
<dbReference type="Pfam" id="PF12762">
    <property type="entry name" value="DDE_Tnp_IS1595"/>
    <property type="match status" value="1"/>
</dbReference>